<proteinExistence type="predicted"/>
<dbReference type="Pfam" id="PF01494">
    <property type="entry name" value="FAD_binding_3"/>
    <property type="match status" value="1"/>
</dbReference>
<comment type="caution">
    <text evidence="2">The sequence shown here is derived from an EMBL/GenBank/DDBJ whole genome shotgun (WGS) entry which is preliminary data.</text>
</comment>
<dbReference type="RefSeq" id="WP_118928796.1">
    <property type="nucleotide sequence ID" value="NZ_QXGH01000044.1"/>
</dbReference>
<dbReference type="SUPFAM" id="SSF51905">
    <property type="entry name" value="FAD/NAD(P)-binding domain"/>
    <property type="match status" value="1"/>
</dbReference>
<dbReference type="AlphaFoldDB" id="A0A417XSZ4"/>
<name>A0A417XSZ4_9ACTN</name>
<evidence type="ECO:0000313" key="2">
    <source>
        <dbReference type="EMBL" id="RHW23589.1"/>
    </source>
</evidence>
<dbReference type="Proteomes" id="UP000283644">
    <property type="component" value="Unassembled WGS sequence"/>
</dbReference>
<dbReference type="InterPro" id="IPR050407">
    <property type="entry name" value="Geranylgeranyl_reductase"/>
</dbReference>
<dbReference type="GO" id="GO:0071949">
    <property type="term" value="F:FAD binding"/>
    <property type="evidence" value="ECO:0007669"/>
    <property type="project" value="InterPro"/>
</dbReference>
<dbReference type="PRINTS" id="PR00420">
    <property type="entry name" value="RNGMNOXGNASE"/>
</dbReference>
<keyword evidence="3" id="KW-1185">Reference proteome</keyword>
<evidence type="ECO:0000313" key="3">
    <source>
        <dbReference type="Proteomes" id="UP000283644"/>
    </source>
</evidence>
<dbReference type="PANTHER" id="PTHR42685:SF22">
    <property type="entry name" value="CONDITIONED MEDIUM FACTOR RECEPTOR 1"/>
    <property type="match status" value="1"/>
</dbReference>
<dbReference type="Gene3D" id="3.50.50.60">
    <property type="entry name" value="FAD/NAD(P)-binding domain"/>
    <property type="match status" value="1"/>
</dbReference>
<organism evidence="2 3">
    <name type="scientific">Nocardioides immobilis</name>
    <dbReference type="NCBI Taxonomy" id="2049295"/>
    <lineage>
        <taxon>Bacteria</taxon>
        <taxon>Bacillati</taxon>
        <taxon>Actinomycetota</taxon>
        <taxon>Actinomycetes</taxon>
        <taxon>Propionibacteriales</taxon>
        <taxon>Nocardioidaceae</taxon>
        <taxon>Nocardioides</taxon>
    </lineage>
</organism>
<dbReference type="InterPro" id="IPR002938">
    <property type="entry name" value="FAD-bd"/>
</dbReference>
<dbReference type="EMBL" id="QXGH01000044">
    <property type="protein sequence ID" value="RHW23589.1"/>
    <property type="molecule type" value="Genomic_DNA"/>
</dbReference>
<protein>
    <submittedName>
        <fullName evidence="2">NAD(P)/FAD-dependent oxidoreductase</fullName>
    </submittedName>
</protein>
<dbReference type="InterPro" id="IPR036188">
    <property type="entry name" value="FAD/NAD-bd_sf"/>
</dbReference>
<gene>
    <name evidence="2" type="ORF">D0Z08_29175</name>
</gene>
<dbReference type="OrthoDB" id="103324at2"/>
<feature type="domain" description="FAD-binding" evidence="1">
    <location>
        <begin position="2"/>
        <end position="185"/>
    </location>
</feature>
<evidence type="ECO:0000259" key="1">
    <source>
        <dbReference type="Pfam" id="PF01494"/>
    </source>
</evidence>
<accession>A0A417XSZ4</accession>
<reference evidence="2 3" key="1">
    <citation type="submission" date="2018-09" db="EMBL/GenBank/DDBJ databases">
        <title>Genome sequencing of Nocardioides immobilis CCTCC AB 2017083 for comparison to Nocardioides silvaticus.</title>
        <authorList>
            <person name="Li C."/>
            <person name="Wang G."/>
        </authorList>
    </citation>
    <scope>NUCLEOTIDE SEQUENCE [LARGE SCALE GENOMIC DNA]</scope>
    <source>
        <strain evidence="2 3">CCTCC AB 2017083</strain>
    </source>
</reference>
<dbReference type="PANTHER" id="PTHR42685">
    <property type="entry name" value="GERANYLGERANYL DIPHOSPHATE REDUCTASE"/>
    <property type="match status" value="1"/>
</dbReference>
<sequence length="367" mass="38894">MYDVIVVGARCAGSPTAMLLARAGLRVLLVDRVTFPRDTFRNHAILSPGTLSLTSWGLLDTVIASNCPPVRTVTFDFGDGPLVERLDSREDGVDAIYMPRRYVLDEILVNAAITAGAEFRPAFTVTGLVWEHGRVAGIEGRSGGRTFTERASVVVGADGHRSVVGRAVEAPVVREHPVVTFGYYSYFSGVPVGGVEGWMTPETSLHLMFPTNDDLTCVAIQGPSSGYAAFKADIAAGFDAYLDQVSVVADRVRAGRREERWLGTGDLPNVVRQASGPGWALVGDAGCVKDPAPAHGISDAFRDAQSLSDALCAGLAPGADLDAALADYARVRDEEALPSFEAAVAAASLALPPEVYEMRAAMRAQLA</sequence>